<protein>
    <submittedName>
        <fullName evidence="2">DNA methyltransferase</fullName>
    </submittedName>
</protein>
<dbReference type="GO" id="GO:0008168">
    <property type="term" value="F:methyltransferase activity"/>
    <property type="evidence" value="ECO:0007669"/>
    <property type="project" value="UniProtKB-KW"/>
</dbReference>
<accession>A0A2H0D093</accession>
<proteinExistence type="predicted"/>
<dbReference type="GO" id="GO:0032259">
    <property type="term" value="P:methylation"/>
    <property type="evidence" value="ECO:0007669"/>
    <property type="project" value="UniProtKB-KW"/>
</dbReference>
<organism evidence="2 3">
    <name type="scientific">Candidatus Kuenenbacteria bacterium CG22_combo_CG10-13_8_21_14_all_39_9</name>
    <dbReference type="NCBI Taxonomy" id="1974621"/>
    <lineage>
        <taxon>Bacteria</taxon>
        <taxon>Candidatus Kueneniibacteriota</taxon>
    </lineage>
</organism>
<dbReference type="AlphaFoldDB" id="A0A2H0D093"/>
<evidence type="ECO:0000313" key="3">
    <source>
        <dbReference type="Proteomes" id="UP000230159"/>
    </source>
</evidence>
<sequence>AEEVFNYIYAVLYSNKYREKYQEFLKIDFPRVPFGKDYEIFKKLSKIGENLIQLHLLKDKSLGKGKARFMGTGVDNVVRKRAYDTKENKIWINNEKYFDAVETEVWNYYIGGYQVLDKWLKDRLGRELSREDIGHYLKVVECLKQTIKIQKEIDEIYFKMEKELIKIN</sequence>
<evidence type="ECO:0000259" key="1">
    <source>
        <dbReference type="Pfam" id="PF18135"/>
    </source>
</evidence>
<name>A0A2H0D093_9BACT</name>
<feature type="domain" description="Type ISP restriction-modification enzyme LLaBIII C-terminal specificity" evidence="1">
    <location>
        <begin position="2"/>
        <end position="149"/>
    </location>
</feature>
<evidence type="ECO:0000313" key="2">
    <source>
        <dbReference type="EMBL" id="PIP75411.1"/>
    </source>
</evidence>
<keyword evidence="2" id="KW-0489">Methyltransferase</keyword>
<reference evidence="2 3" key="1">
    <citation type="submission" date="2017-09" db="EMBL/GenBank/DDBJ databases">
        <title>Depth-based differentiation of microbial function through sediment-hosted aquifers and enrichment of novel symbionts in the deep terrestrial subsurface.</title>
        <authorList>
            <person name="Probst A.J."/>
            <person name="Ladd B."/>
            <person name="Jarett J.K."/>
            <person name="Geller-Mcgrath D.E."/>
            <person name="Sieber C.M."/>
            <person name="Emerson J.B."/>
            <person name="Anantharaman K."/>
            <person name="Thomas B.C."/>
            <person name="Malmstrom R."/>
            <person name="Stieglmeier M."/>
            <person name="Klingl A."/>
            <person name="Woyke T."/>
            <person name="Ryan C.M."/>
            <person name="Banfield J.F."/>
        </authorList>
    </citation>
    <scope>NUCLEOTIDE SEQUENCE [LARGE SCALE GENOMIC DNA]</scope>
    <source>
        <strain evidence="2">CG22_combo_CG10-13_8_21_14_all_39_9</strain>
    </source>
</reference>
<dbReference type="Proteomes" id="UP000230159">
    <property type="component" value="Unassembled WGS sequence"/>
</dbReference>
<dbReference type="EMBL" id="PCTN01000168">
    <property type="protein sequence ID" value="PIP75411.1"/>
    <property type="molecule type" value="Genomic_DNA"/>
</dbReference>
<comment type="caution">
    <text evidence="2">The sequence shown here is derived from an EMBL/GenBank/DDBJ whole genome shotgun (WGS) entry which is preliminary data.</text>
</comment>
<gene>
    <name evidence="2" type="ORF">COW86_03915</name>
</gene>
<dbReference type="InterPro" id="IPR041635">
    <property type="entry name" value="Type_ISP_LLaBIII_C"/>
</dbReference>
<dbReference type="Pfam" id="PF18135">
    <property type="entry name" value="Type_ISP_C"/>
    <property type="match status" value="1"/>
</dbReference>
<feature type="non-terminal residue" evidence="2">
    <location>
        <position position="1"/>
    </location>
</feature>
<keyword evidence="2" id="KW-0808">Transferase</keyword>